<evidence type="ECO:0000259" key="1">
    <source>
        <dbReference type="Pfam" id="PF00561"/>
    </source>
</evidence>
<accession>A0A916WKX5</accession>
<dbReference type="PANTHER" id="PTHR43194">
    <property type="entry name" value="HYDROLASE ALPHA/BETA FOLD FAMILY"/>
    <property type="match status" value="1"/>
</dbReference>
<dbReference type="GO" id="GO:0003824">
    <property type="term" value="F:catalytic activity"/>
    <property type="evidence" value="ECO:0007669"/>
    <property type="project" value="UniProtKB-ARBA"/>
</dbReference>
<name>A0A916WKX5_9MICO</name>
<feature type="domain" description="AB hydrolase-1" evidence="1">
    <location>
        <begin position="25"/>
        <end position="250"/>
    </location>
</feature>
<dbReference type="AlphaFoldDB" id="A0A916WKX5"/>
<dbReference type="InterPro" id="IPR029058">
    <property type="entry name" value="AB_hydrolase_fold"/>
</dbReference>
<proteinExistence type="predicted"/>
<dbReference type="Gene3D" id="3.40.50.1820">
    <property type="entry name" value="alpha/beta hydrolase"/>
    <property type="match status" value="1"/>
</dbReference>
<protein>
    <recommendedName>
        <fullName evidence="1">AB hydrolase-1 domain-containing protein</fullName>
    </recommendedName>
</protein>
<evidence type="ECO:0000313" key="2">
    <source>
        <dbReference type="EMBL" id="GGB07365.1"/>
    </source>
</evidence>
<dbReference type="Proteomes" id="UP000606922">
    <property type="component" value="Unassembled WGS sequence"/>
</dbReference>
<dbReference type="RefSeq" id="WP_229733258.1">
    <property type="nucleotide sequence ID" value="NZ_BMGB01000001.1"/>
</dbReference>
<comment type="caution">
    <text evidence="2">The sequence shown here is derived from an EMBL/GenBank/DDBJ whole genome shotgun (WGS) entry which is preliminary data.</text>
</comment>
<sequence length="265" mass="28495">MNVRRAVIDNGGVELAVFDFPSAEPAVVILHGLAGSSREFEQTARALAPRRVVLVDLRGHGDSTRAPADVSRDAFVNDVVKVIESLSDGPVSLVGQSMGGHTAMLVAARHPHLVDRLVLLEAGVGGDGDAQSRDSLRQYFESWPVPFADHASAGGFLGDSPLQRAWVDGLESRADGLWPRFEPGVMVAVMEHVDAHALWDDWERVALPTLLVFAEHGIFSPRMRAELTDRAGHASSIELADASHDAHLDAFAAWADALRTFVSTG</sequence>
<keyword evidence="3" id="KW-1185">Reference proteome</keyword>
<organism evidence="2 3">
    <name type="scientific">Conyzicola nivalis</name>
    <dbReference type="NCBI Taxonomy" id="1477021"/>
    <lineage>
        <taxon>Bacteria</taxon>
        <taxon>Bacillati</taxon>
        <taxon>Actinomycetota</taxon>
        <taxon>Actinomycetes</taxon>
        <taxon>Micrococcales</taxon>
        <taxon>Microbacteriaceae</taxon>
        <taxon>Conyzicola</taxon>
    </lineage>
</organism>
<dbReference type="PRINTS" id="PR00111">
    <property type="entry name" value="ABHYDROLASE"/>
</dbReference>
<dbReference type="SUPFAM" id="SSF53474">
    <property type="entry name" value="alpha/beta-Hydrolases"/>
    <property type="match status" value="1"/>
</dbReference>
<dbReference type="InterPro" id="IPR050228">
    <property type="entry name" value="Carboxylesterase_BioH"/>
</dbReference>
<gene>
    <name evidence="2" type="ORF">GCM10010979_22360</name>
</gene>
<dbReference type="PANTHER" id="PTHR43194:SF2">
    <property type="entry name" value="PEROXISOMAL MEMBRANE PROTEIN LPX1"/>
    <property type="match status" value="1"/>
</dbReference>
<reference evidence="2" key="2">
    <citation type="submission" date="2020-09" db="EMBL/GenBank/DDBJ databases">
        <authorList>
            <person name="Sun Q."/>
            <person name="Zhou Y."/>
        </authorList>
    </citation>
    <scope>NUCLEOTIDE SEQUENCE</scope>
    <source>
        <strain evidence="2">CGMCC 1.12813</strain>
    </source>
</reference>
<dbReference type="Pfam" id="PF00561">
    <property type="entry name" value="Abhydrolase_1"/>
    <property type="match status" value="1"/>
</dbReference>
<dbReference type="InterPro" id="IPR000073">
    <property type="entry name" value="AB_hydrolase_1"/>
</dbReference>
<dbReference type="EMBL" id="BMGB01000001">
    <property type="protein sequence ID" value="GGB07365.1"/>
    <property type="molecule type" value="Genomic_DNA"/>
</dbReference>
<evidence type="ECO:0000313" key="3">
    <source>
        <dbReference type="Proteomes" id="UP000606922"/>
    </source>
</evidence>
<reference evidence="2" key="1">
    <citation type="journal article" date="2014" name="Int. J. Syst. Evol. Microbiol.">
        <title>Complete genome sequence of Corynebacterium casei LMG S-19264T (=DSM 44701T), isolated from a smear-ripened cheese.</title>
        <authorList>
            <consortium name="US DOE Joint Genome Institute (JGI-PGF)"/>
            <person name="Walter F."/>
            <person name="Albersmeier A."/>
            <person name="Kalinowski J."/>
            <person name="Ruckert C."/>
        </authorList>
    </citation>
    <scope>NUCLEOTIDE SEQUENCE</scope>
    <source>
        <strain evidence="2">CGMCC 1.12813</strain>
    </source>
</reference>